<dbReference type="EC" id="2.3.1.-" evidence="2"/>
<dbReference type="InterPro" id="IPR003484">
    <property type="entry name" value="NodA"/>
</dbReference>
<protein>
    <submittedName>
        <fullName evidence="2">Nodulation protein A</fullName>
        <ecNumber evidence="2">2.3.1.-</ecNumber>
    </submittedName>
</protein>
<dbReference type="RefSeq" id="WP_209664234.1">
    <property type="nucleotide sequence ID" value="NZ_JAGGMS010000001.1"/>
</dbReference>
<dbReference type="Pfam" id="PF02474">
    <property type="entry name" value="NodA"/>
    <property type="match status" value="1"/>
</dbReference>
<name>A0ABS4PMT2_9PSEU</name>
<dbReference type="PROSITE" id="PS51186">
    <property type="entry name" value="GNAT"/>
    <property type="match status" value="1"/>
</dbReference>
<accession>A0ABS4PMT2</accession>
<evidence type="ECO:0000313" key="3">
    <source>
        <dbReference type="Proteomes" id="UP000741013"/>
    </source>
</evidence>
<keyword evidence="2" id="KW-0012">Acyltransferase</keyword>
<organism evidence="2 3">
    <name type="scientific">Amycolatopsis magusensis</name>
    <dbReference type="NCBI Taxonomy" id="882444"/>
    <lineage>
        <taxon>Bacteria</taxon>
        <taxon>Bacillati</taxon>
        <taxon>Actinomycetota</taxon>
        <taxon>Actinomycetes</taxon>
        <taxon>Pseudonocardiales</taxon>
        <taxon>Pseudonocardiaceae</taxon>
        <taxon>Amycolatopsis</taxon>
    </lineage>
</organism>
<dbReference type="CDD" id="cd04301">
    <property type="entry name" value="NAT_SF"/>
    <property type="match status" value="1"/>
</dbReference>
<dbReference type="GO" id="GO:0016746">
    <property type="term" value="F:acyltransferase activity"/>
    <property type="evidence" value="ECO:0007669"/>
    <property type="project" value="UniProtKB-KW"/>
</dbReference>
<keyword evidence="2" id="KW-0808">Transferase</keyword>
<dbReference type="EMBL" id="JAGGMS010000001">
    <property type="protein sequence ID" value="MBP2180724.1"/>
    <property type="molecule type" value="Genomic_DNA"/>
</dbReference>
<dbReference type="InterPro" id="IPR000182">
    <property type="entry name" value="GNAT_dom"/>
</dbReference>
<proteinExistence type="predicted"/>
<dbReference type="Gene3D" id="3.40.630.30">
    <property type="match status" value="1"/>
</dbReference>
<sequence>MFELAGVTLRSMTTWEIRREGELGRTEHAELATMLREAYPDFPTAFSGELTWYGSRPEARVIGKDGERVIAHAGVLRRFVRISEGGAPMEVLVGNVGLVAVHPEFQGRGIGRELGTRVTALLDELAVPFGLLMCGEHSVGYYEALGWSRLPEVHVRYLDFEQRDPYRVIDEQCATTMVLPVRVPLRAWPMVDRLDWAGSQV</sequence>
<dbReference type="SUPFAM" id="SSF55729">
    <property type="entry name" value="Acyl-CoA N-acyltransferases (Nat)"/>
    <property type="match status" value="1"/>
</dbReference>
<evidence type="ECO:0000259" key="1">
    <source>
        <dbReference type="PROSITE" id="PS51186"/>
    </source>
</evidence>
<comment type="caution">
    <text evidence="2">The sequence shown here is derived from an EMBL/GenBank/DDBJ whole genome shotgun (WGS) entry which is preliminary data.</text>
</comment>
<gene>
    <name evidence="2" type="ORF">JOM49_002250</name>
</gene>
<keyword evidence="3" id="KW-1185">Reference proteome</keyword>
<dbReference type="InterPro" id="IPR016181">
    <property type="entry name" value="Acyl_CoA_acyltransferase"/>
</dbReference>
<reference evidence="2 3" key="1">
    <citation type="submission" date="2021-03" db="EMBL/GenBank/DDBJ databases">
        <title>Sequencing the genomes of 1000 actinobacteria strains.</title>
        <authorList>
            <person name="Klenk H.-P."/>
        </authorList>
    </citation>
    <scope>NUCLEOTIDE SEQUENCE [LARGE SCALE GENOMIC DNA]</scope>
    <source>
        <strain evidence="2 3">DSM 45510</strain>
    </source>
</reference>
<evidence type="ECO:0000313" key="2">
    <source>
        <dbReference type="EMBL" id="MBP2180724.1"/>
    </source>
</evidence>
<feature type="domain" description="N-acetyltransferase" evidence="1">
    <location>
        <begin position="7"/>
        <end position="182"/>
    </location>
</feature>
<dbReference type="Proteomes" id="UP000741013">
    <property type="component" value="Unassembled WGS sequence"/>
</dbReference>